<dbReference type="PROSITE" id="PS00839">
    <property type="entry name" value="SUMT_1"/>
    <property type="match status" value="1"/>
</dbReference>
<evidence type="ECO:0000256" key="14">
    <source>
        <dbReference type="PIRSR" id="PIRSR036426-1"/>
    </source>
</evidence>
<protein>
    <submittedName>
        <fullName evidence="18">Uroporphyrin-III C-methyltransferase/precorrin-2 dehydrogenase/sirohydrochlorin ferrochelatase</fullName>
        <ecNumber evidence="18">1.3.1.76</ecNumber>
        <ecNumber evidence="18">2.1.1.107</ecNumber>
        <ecNumber evidence="18">4.99.1.4</ecNumber>
    </submittedName>
</protein>
<comment type="pathway">
    <text evidence="12">Porphyrin-containing compound metabolism; siroheme biosynthesis; precorrin-2 from uroporphyrinogen III: step 1/1.</text>
</comment>
<proteinExistence type="inferred from homology"/>
<sequence length="493" mass="52392">MADASAPARMEDLAVLPLFFRLKGRPALVAGASEAAAWKAELLAAAGADVTVCLGGEKACDELLALQEDGRVRLQAVNWQVAEWRDLSLGLADCDDDAAAEAFAARARAEGVPFNVIDKPAFCSFQFGSIVNRSPVVVGISTDGAAPVLGQAIRRRIETLLPKALAEWAGLAASLRDAIGARLKPGGARRAFWEHFVDLSFAGRPEEEAAERLMTRATQIATAPQTGSVTLVGAGPGDPELLTLKAMRALQSADVILFDDLISPEILELARREAKRMLVGKRGGRTSCRQEDINRMMLDLARAGKRVVRLKSGDPSVFGRSGEEITALQQAGIPVSVIPGITAASALAAGTTTSLTHRDCAQSVRFITGHSKKGALPEDIDWRAIADPTTTTMFYMGGRTAGEISARLIAEGLSPETPVLIAANISRADEKRWHGTLAGLGEGMKEIGYDNPVLFGIGRVFARKMAGTEAIDETQSVFHKPMHGVQALPALSR</sequence>
<feature type="domain" description="Sirohaem synthase dimerisation" evidence="17">
    <location>
        <begin position="165"/>
        <end position="215"/>
    </location>
</feature>
<keyword evidence="4 15" id="KW-0489">Methyltransferase</keyword>
<dbReference type="InterPro" id="IPR012409">
    <property type="entry name" value="Sirohaem_synth"/>
</dbReference>
<evidence type="ECO:0000256" key="11">
    <source>
        <dbReference type="ARBA" id="ARBA00023268"/>
    </source>
</evidence>
<comment type="caution">
    <text evidence="18">The sequence shown here is derived from an EMBL/GenBank/DDBJ whole genome shotgun (WGS) entry which is preliminary data.</text>
</comment>
<keyword evidence="5 15" id="KW-0808">Transferase</keyword>
<dbReference type="InterPro" id="IPR037115">
    <property type="entry name" value="Sirohaem_synt_dimer_dom_sf"/>
</dbReference>
<dbReference type="NCBIfam" id="TIGR01469">
    <property type="entry name" value="cobA_cysG_Cterm"/>
    <property type="match status" value="1"/>
</dbReference>
<feature type="domain" description="Tetrapyrrole methylase" evidence="16">
    <location>
        <begin position="229"/>
        <end position="439"/>
    </location>
</feature>
<evidence type="ECO:0000256" key="15">
    <source>
        <dbReference type="RuleBase" id="RU003960"/>
    </source>
</evidence>
<dbReference type="NCBIfam" id="NF004790">
    <property type="entry name" value="PRK06136.1"/>
    <property type="match status" value="1"/>
</dbReference>
<comment type="catalytic activity">
    <reaction evidence="13">
        <text>precorrin-2 + NAD(+) = sirohydrochlorin + NADH + 2 H(+)</text>
        <dbReference type="Rhea" id="RHEA:15613"/>
        <dbReference type="ChEBI" id="CHEBI:15378"/>
        <dbReference type="ChEBI" id="CHEBI:57540"/>
        <dbReference type="ChEBI" id="CHEBI:57945"/>
        <dbReference type="ChEBI" id="CHEBI:58351"/>
        <dbReference type="ChEBI" id="CHEBI:58827"/>
        <dbReference type="EC" id="1.3.1.76"/>
    </reaction>
</comment>
<evidence type="ECO:0000259" key="16">
    <source>
        <dbReference type="Pfam" id="PF00590"/>
    </source>
</evidence>
<dbReference type="SUPFAM" id="SSF51735">
    <property type="entry name" value="NAD(P)-binding Rossmann-fold domains"/>
    <property type="match status" value="1"/>
</dbReference>
<keyword evidence="7 18" id="KW-0560">Oxidoreductase</keyword>
<dbReference type="InterPro" id="IPR006366">
    <property type="entry name" value="CobA/CysG_C"/>
</dbReference>
<dbReference type="UniPathway" id="UPA00262">
    <property type="reaction ID" value="UER00211"/>
</dbReference>
<dbReference type="FunFam" id="3.40.1010.10:FF:000001">
    <property type="entry name" value="Siroheme synthase"/>
    <property type="match status" value="1"/>
</dbReference>
<dbReference type="InterPro" id="IPR050161">
    <property type="entry name" value="Siro_Cobalamin_biosynth"/>
</dbReference>
<dbReference type="EC" id="4.99.1.4" evidence="18"/>
<evidence type="ECO:0000256" key="10">
    <source>
        <dbReference type="ARBA" id="ARBA00023244"/>
    </source>
</evidence>
<dbReference type="GO" id="GO:0009236">
    <property type="term" value="P:cobalamin biosynthetic process"/>
    <property type="evidence" value="ECO:0007669"/>
    <property type="project" value="UniProtKB-KW"/>
</dbReference>
<comment type="similarity">
    <text evidence="2 15">Belongs to the precorrin methyltransferase family.</text>
</comment>
<dbReference type="GO" id="GO:0043115">
    <property type="term" value="F:precorrin-2 dehydrogenase activity"/>
    <property type="evidence" value="ECO:0007669"/>
    <property type="project" value="UniProtKB-EC"/>
</dbReference>
<dbReference type="EMBL" id="JACIDZ010000005">
    <property type="protein sequence ID" value="MBB4122072.1"/>
    <property type="molecule type" value="Genomic_DNA"/>
</dbReference>
<feature type="active site" description="Proton acceptor" evidence="14">
    <location>
        <position position="259"/>
    </location>
</feature>
<dbReference type="Pfam" id="PF10414">
    <property type="entry name" value="CysG_dimeriser"/>
    <property type="match status" value="1"/>
</dbReference>
<comment type="pathway">
    <text evidence="1">Porphyrin-containing compound metabolism; siroheme biosynthesis; sirohydrochlorin from precorrin-2: step 1/1.</text>
</comment>
<dbReference type="Gene3D" id="3.30.160.110">
    <property type="entry name" value="Siroheme synthase, domain 2"/>
    <property type="match status" value="1"/>
</dbReference>
<accession>A0A7W6KJ45</accession>
<keyword evidence="11" id="KW-0511">Multifunctional enzyme</keyword>
<name>A0A7W6KJ45_9HYPH</name>
<dbReference type="CDD" id="cd11642">
    <property type="entry name" value="SUMT"/>
    <property type="match status" value="1"/>
</dbReference>
<dbReference type="Pfam" id="PF00590">
    <property type="entry name" value="TP_methylase"/>
    <property type="match status" value="1"/>
</dbReference>
<evidence type="ECO:0000313" key="18">
    <source>
        <dbReference type="EMBL" id="MBB4122072.1"/>
    </source>
</evidence>
<evidence type="ECO:0000256" key="6">
    <source>
        <dbReference type="ARBA" id="ARBA00022691"/>
    </source>
</evidence>
<evidence type="ECO:0000256" key="2">
    <source>
        <dbReference type="ARBA" id="ARBA00005879"/>
    </source>
</evidence>
<dbReference type="InterPro" id="IPR035996">
    <property type="entry name" value="4pyrrol_Methylase_sf"/>
</dbReference>
<dbReference type="InterPro" id="IPR003043">
    <property type="entry name" value="Uropor_MeTrfase_CS"/>
</dbReference>
<dbReference type="InterPro" id="IPR019478">
    <property type="entry name" value="Sirohaem_synthase_dimer_dom"/>
</dbReference>
<keyword evidence="8" id="KW-0520">NAD</keyword>
<dbReference type="Gene3D" id="1.10.8.210">
    <property type="entry name" value="Sirohaem synthase, dimerisation domain"/>
    <property type="match status" value="1"/>
</dbReference>
<evidence type="ECO:0000256" key="12">
    <source>
        <dbReference type="ARBA" id="ARBA00025705"/>
    </source>
</evidence>
<dbReference type="PROSITE" id="PS00840">
    <property type="entry name" value="SUMT_2"/>
    <property type="match status" value="1"/>
</dbReference>
<dbReference type="Gene3D" id="3.40.1010.10">
    <property type="entry name" value="Cobalt-precorrin-4 Transmethylase, Domain 1"/>
    <property type="match status" value="1"/>
</dbReference>
<keyword evidence="10" id="KW-0627">Porphyrin biosynthesis</keyword>
<evidence type="ECO:0000256" key="9">
    <source>
        <dbReference type="ARBA" id="ARBA00023239"/>
    </source>
</evidence>
<dbReference type="SUPFAM" id="SSF75615">
    <property type="entry name" value="Siroheme synthase middle domains-like"/>
    <property type="match status" value="1"/>
</dbReference>
<evidence type="ECO:0000256" key="1">
    <source>
        <dbReference type="ARBA" id="ARBA00005010"/>
    </source>
</evidence>
<dbReference type="EC" id="2.1.1.107" evidence="18"/>
<dbReference type="InterPro" id="IPR036291">
    <property type="entry name" value="NAD(P)-bd_dom_sf"/>
</dbReference>
<dbReference type="NCBIfam" id="TIGR01470">
    <property type="entry name" value="cysG_Nterm"/>
    <property type="match status" value="1"/>
</dbReference>
<dbReference type="InterPro" id="IPR006367">
    <property type="entry name" value="Sirohaem_synthase_N"/>
</dbReference>
<keyword evidence="9 18" id="KW-0456">Lyase</keyword>
<dbReference type="NCBIfam" id="NF007922">
    <property type="entry name" value="PRK10637.1"/>
    <property type="match status" value="1"/>
</dbReference>
<dbReference type="SUPFAM" id="SSF53790">
    <property type="entry name" value="Tetrapyrrole methylase"/>
    <property type="match status" value="1"/>
</dbReference>
<dbReference type="GO" id="GO:0004851">
    <property type="term" value="F:uroporphyrin-III C-methyltransferase activity"/>
    <property type="evidence" value="ECO:0007669"/>
    <property type="project" value="UniProtKB-EC"/>
</dbReference>
<dbReference type="InterPro" id="IPR014777">
    <property type="entry name" value="4pyrrole_Mease_sub1"/>
</dbReference>
<evidence type="ECO:0000259" key="17">
    <source>
        <dbReference type="Pfam" id="PF10414"/>
    </source>
</evidence>
<keyword evidence="6" id="KW-0949">S-adenosyl-L-methionine</keyword>
<gene>
    <name evidence="18" type="ORF">GGR30_001998</name>
</gene>
<evidence type="ECO:0000256" key="3">
    <source>
        <dbReference type="ARBA" id="ARBA00022573"/>
    </source>
</evidence>
<dbReference type="InterPro" id="IPR014776">
    <property type="entry name" value="4pyrrole_Mease_sub2"/>
</dbReference>
<dbReference type="Pfam" id="PF13241">
    <property type="entry name" value="NAD_binding_7"/>
    <property type="match status" value="1"/>
</dbReference>
<evidence type="ECO:0000256" key="7">
    <source>
        <dbReference type="ARBA" id="ARBA00023002"/>
    </source>
</evidence>
<dbReference type="Proteomes" id="UP000530571">
    <property type="component" value="Unassembled WGS sequence"/>
</dbReference>
<dbReference type="GO" id="GO:0019354">
    <property type="term" value="P:siroheme biosynthetic process"/>
    <property type="evidence" value="ECO:0007669"/>
    <property type="project" value="UniProtKB-UniPathway"/>
</dbReference>
<dbReference type="EC" id="1.3.1.76" evidence="18"/>
<organism evidence="18 19">
    <name type="scientific">Martelella radicis</name>
    <dbReference type="NCBI Taxonomy" id="1397476"/>
    <lineage>
        <taxon>Bacteria</taxon>
        <taxon>Pseudomonadati</taxon>
        <taxon>Pseudomonadota</taxon>
        <taxon>Alphaproteobacteria</taxon>
        <taxon>Hyphomicrobiales</taxon>
        <taxon>Aurantimonadaceae</taxon>
        <taxon>Martelella</taxon>
    </lineage>
</organism>
<evidence type="ECO:0000256" key="4">
    <source>
        <dbReference type="ARBA" id="ARBA00022603"/>
    </source>
</evidence>
<dbReference type="GO" id="GO:0032259">
    <property type="term" value="P:methylation"/>
    <property type="evidence" value="ECO:0007669"/>
    <property type="project" value="UniProtKB-KW"/>
</dbReference>
<keyword evidence="3" id="KW-0169">Cobalamin biosynthesis</keyword>
<dbReference type="GO" id="GO:0051266">
    <property type="term" value="F:sirohydrochlorin ferrochelatase activity"/>
    <property type="evidence" value="ECO:0007669"/>
    <property type="project" value="UniProtKB-EC"/>
</dbReference>
<evidence type="ECO:0000256" key="13">
    <source>
        <dbReference type="ARBA" id="ARBA00047561"/>
    </source>
</evidence>
<dbReference type="PIRSF" id="PIRSF036426">
    <property type="entry name" value="Sirohaem_synth"/>
    <property type="match status" value="1"/>
</dbReference>
<dbReference type="AlphaFoldDB" id="A0A7W6KJ45"/>
<evidence type="ECO:0000313" key="19">
    <source>
        <dbReference type="Proteomes" id="UP000530571"/>
    </source>
</evidence>
<dbReference type="InterPro" id="IPR000878">
    <property type="entry name" value="4pyrrol_Mease"/>
</dbReference>
<feature type="active site" description="Proton donor" evidence="14">
    <location>
        <position position="281"/>
    </location>
</feature>
<dbReference type="PANTHER" id="PTHR45790">
    <property type="entry name" value="SIROHEME SYNTHASE-RELATED"/>
    <property type="match status" value="1"/>
</dbReference>
<dbReference type="Gene3D" id="3.30.950.10">
    <property type="entry name" value="Methyltransferase, Cobalt-precorrin-4 Transmethylase, Domain 2"/>
    <property type="match status" value="1"/>
</dbReference>
<dbReference type="PANTHER" id="PTHR45790:SF3">
    <property type="entry name" value="S-ADENOSYL-L-METHIONINE-DEPENDENT UROPORPHYRINOGEN III METHYLTRANSFERASE, CHLOROPLASTIC"/>
    <property type="match status" value="1"/>
</dbReference>
<dbReference type="GO" id="GO:0051287">
    <property type="term" value="F:NAD binding"/>
    <property type="evidence" value="ECO:0007669"/>
    <property type="project" value="InterPro"/>
</dbReference>
<dbReference type="RefSeq" id="WP_246413723.1">
    <property type="nucleotide sequence ID" value="NZ_JACIDZ010000005.1"/>
</dbReference>
<dbReference type="Gene3D" id="3.40.50.720">
    <property type="entry name" value="NAD(P)-binding Rossmann-like Domain"/>
    <property type="match status" value="1"/>
</dbReference>
<evidence type="ECO:0000256" key="8">
    <source>
        <dbReference type="ARBA" id="ARBA00023027"/>
    </source>
</evidence>
<keyword evidence="19" id="KW-1185">Reference proteome</keyword>
<evidence type="ECO:0000256" key="5">
    <source>
        <dbReference type="ARBA" id="ARBA00022679"/>
    </source>
</evidence>
<reference evidence="18 19" key="1">
    <citation type="submission" date="2020-08" db="EMBL/GenBank/DDBJ databases">
        <title>Genomic Encyclopedia of Type Strains, Phase IV (KMG-IV): sequencing the most valuable type-strain genomes for metagenomic binning, comparative biology and taxonomic classification.</title>
        <authorList>
            <person name="Goeker M."/>
        </authorList>
    </citation>
    <scope>NUCLEOTIDE SEQUENCE [LARGE SCALE GENOMIC DNA]</scope>
    <source>
        <strain evidence="18 19">DSM 28101</strain>
    </source>
</reference>